<dbReference type="InParanoid" id="E4WSQ3"/>
<evidence type="ECO:0000313" key="1">
    <source>
        <dbReference type="EMBL" id="CBY06750.1"/>
    </source>
</evidence>
<evidence type="ECO:0000313" key="2">
    <source>
        <dbReference type="Proteomes" id="UP000001307"/>
    </source>
</evidence>
<protein>
    <submittedName>
        <fullName evidence="1">Uncharacterized protein</fullName>
    </submittedName>
</protein>
<proteinExistence type="predicted"/>
<reference evidence="1" key="1">
    <citation type="journal article" date="2010" name="Science">
        <title>Plasticity of animal genome architecture unmasked by rapid evolution of a pelagic tunicate.</title>
        <authorList>
            <person name="Denoeud F."/>
            <person name="Henriet S."/>
            <person name="Mungpakdee S."/>
            <person name="Aury J.M."/>
            <person name="Da Silva C."/>
            <person name="Brinkmann H."/>
            <person name="Mikhaleva J."/>
            <person name="Olsen L.C."/>
            <person name="Jubin C."/>
            <person name="Canestro C."/>
            <person name="Bouquet J.M."/>
            <person name="Danks G."/>
            <person name="Poulain J."/>
            <person name="Campsteijn C."/>
            <person name="Adamski M."/>
            <person name="Cross I."/>
            <person name="Yadetie F."/>
            <person name="Muffato M."/>
            <person name="Louis A."/>
            <person name="Butcher S."/>
            <person name="Tsagkogeorga G."/>
            <person name="Konrad A."/>
            <person name="Singh S."/>
            <person name="Jensen M.F."/>
            <person name="Cong E.H."/>
            <person name="Eikeseth-Otteraa H."/>
            <person name="Noel B."/>
            <person name="Anthouard V."/>
            <person name="Porcel B.M."/>
            <person name="Kachouri-Lafond R."/>
            <person name="Nishino A."/>
            <person name="Ugolini M."/>
            <person name="Chourrout P."/>
            <person name="Nishida H."/>
            <person name="Aasland R."/>
            <person name="Huzurbazar S."/>
            <person name="Westhof E."/>
            <person name="Delsuc F."/>
            <person name="Lehrach H."/>
            <person name="Reinhardt R."/>
            <person name="Weissenbach J."/>
            <person name="Roy S.W."/>
            <person name="Artiguenave F."/>
            <person name="Postlethwait J.H."/>
            <person name="Manak J.R."/>
            <person name="Thompson E.M."/>
            <person name="Jaillon O."/>
            <person name="Du Pasquier L."/>
            <person name="Boudinot P."/>
            <person name="Liberles D.A."/>
            <person name="Volff J.N."/>
            <person name="Philippe H."/>
            <person name="Lenhard B."/>
            <person name="Roest Crollius H."/>
            <person name="Wincker P."/>
            <person name="Chourrout D."/>
        </authorList>
    </citation>
    <scope>NUCLEOTIDE SEQUENCE [LARGE SCALE GENOMIC DNA]</scope>
</reference>
<dbReference type="Proteomes" id="UP000001307">
    <property type="component" value="Unassembled WGS sequence"/>
</dbReference>
<gene>
    <name evidence="1" type="ORF">GSOID_T00005812001</name>
</gene>
<sequence length="190" mass="21664">MPPKSKILAKARARLASFGVEIVNQPTGRLVIYNGGRLNNISSSQIEQFIRSVVQLPYLPIKIFLPKKSYSIVELDDFSICEELKSLSAADLDQNLFMKDEKARNVSVVFFHISKAGEGDLDDVLPESPDGLKLVEDFITQDEEDEIENEIRKKLNSSAQAPRSRPFWKAFRLYDKFWIERGSFTNSRCC</sequence>
<accession>E4WSQ3</accession>
<name>E4WSQ3_OIKDI</name>
<dbReference type="OrthoDB" id="271595at2759"/>
<dbReference type="EMBL" id="FN653016">
    <property type="protein sequence ID" value="CBY06750.1"/>
    <property type="molecule type" value="Genomic_DNA"/>
</dbReference>
<organism evidence="1">
    <name type="scientific">Oikopleura dioica</name>
    <name type="common">Tunicate</name>
    <dbReference type="NCBI Taxonomy" id="34765"/>
    <lineage>
        <taxon>Eukaryota</taxon>
        <taxon>Metazoa</taxon>
        <taxon>Chordata</taxon>
        <taxon>Tunicata</taxon>
        <taxon>Appendicularia</taxon>
        <taxon>Copelata</taxon>
        <taxon>Oikopleuridae</taxon>
        <taxon>Oikopleura</taxon>
    </lineage>
</organism>
<keyword evidence="2" id="KW-1185">Reference proteome</keyword>
<dbReference type="AlphaFoldDB" id="E4WSQ3"/>